<accession>A0A2W5TKB6</accession>
<dbReference type="AlphaFoldDB" id="A0A2W5TKB6"/>
<dbReference type="EMBL" id="QFQP01000004">
    <property type="protein sequence ID" value="PZR16020.1"/>
    <property type="molecule type" value="Genomic_DNA"/>
</dbReference>
<sequence>MTKTERRVRRSEKAHQALNLFLESLREREGIGAMAVTTEDGFLVAGAGNADVEWMGALGASSKRQTLSWEQETLHVQKVEVNRVPMFLTSMGRRASAQSVQLGFERILAA</sequence>
<protein>
    <recommendedName>
        <fullName evidence="3">Roadblock/LAMTOR2 domain-containing protein</fullName>
    </recommendedName>
</protein>
<proteinExistence type="predicted"/>
<name>A0A2W5TKB6_9BACT</name>
<evidence type="ECO:0000313" key="1">
    <source>
        <dbReference type="EMBL" id="PZR16020.1"/>
    </source>
</evidence>
<organism evidence="1 2">
    <name type="scientific">Archangium gephyra</name>
    <dbReference type="NCBI Taxonomy" id="48"/>
    <lineage>
        <taxon>Bacteria</taxon>
        <taxon>Pseudomonadati</taxon>
        <taxon>Myxococcota</taxon>
        <taxon>Myxococcia</taxon>
        <taxon>Myxococcales</taxon>
        <taxon>Cystobacterineae</taxon>
        <taxon>Archangiaceae</taxon>
        <taxon>Archangium</taxon>
    </lineage>
</organism>
<dbReference type="SUPFAM" id="SSF103196">
    <property type="entry name" value="Roadblock/LC7 domain"/>
    <property type="match status" value="1"/>
</dbReference>
<reference evidence="1 2" key="1">
    <citation type="submission" date="2017-08" db="EMBL/GenBank/DDBJ databases">
        <title>Infants hospitalized years apart are colonized by the same room-sourced microbial strains.</title>
        <authorList>
            <person name="Brooks B."/>
            <person name="Olm M.R."/>
            <person name="Firek B.A."/>
            <person name="Baker R."/>
            <person name="Thomas B.C."/>
            <person name="Morowitz M.J."/>
            <person name="Banfield J.F."/>
        </authorList>
    </citation>
    <scope>NUCLEOTIDE SEQUENCE [LARGE SCALE GENOMIC DNA]</scope>
    <source>
        <strain evidence="1">S2_003_000_R2_14</strain>
    </source>
</reference>
<dbReference type="Proteomes" id="UP000249061">
    <property type="component" value="Unassembled WGS sequence"/>
</dbReference>
<evidence type="ECO:0000313" key="2">
    <source>
        <dbReference type="Proteomes" id="UP000249061"/>
    </source>
</evidence>
<comment type="caution">
    <text evidence="1">The sequence shown here is derived from an EMBL/GenBank/DDBJ whole genome shotgun (WGS) entry which is preliminary data.</text>
</comment>
<gene>
    <name evidence="1" type="ORF">DI536_06890</name>
</gene>
<evidence type="ECO:0008006" key="3">
    <source>
        <dbReference type="Google" id="ProtNLM"/>
    </source>
</evidence>